<dbReference type="InterPro" id="IPR036736">
    <property type="entry name" value="ACP-like_sf"/>
</dbReference>
<dbReference type="SUPFAM" id="SSF101173">
    <property type="entry name" value="Docking domain B of the erythromycin polyketide synthase (DEBS)"/>
    <property type="match status" value="1"/>
</dbReference>
<dbReference type="GO" id="GO:0006633">
    <property type="term" value="P:fatty acid biosynthetic process"/>
    <property type="evidence" value="ECO:0007669"/>
    <property type="project" value="InterPro"/>
</dbReference>
<feature type="active site" description="Proton acceptor; for dehydratase activity" evidence="9">
    <location>
        <position position="2743"/>
    </location>
</feature>
<keyword evidence="6" id="KW-0045">Antibiotic biosynthesis</keyword>
<feature type="compositionally biased region" description="Low complexity" evidence="10">
    <location>
        <begin position="3229"/>
        <end position="3255"/>
    </location>
</feature>
<dbReference type="PROSITE" id="PS00012">
    <property type="entry name" value="PHOSPHOPANTETHEINE"/>
    <property type="match status" value="2"/>
</dbReference>
<name>A0A7X5WXZ3_STRMQ</name>
<dbReference type="InterPro" id="IPR014043">
    <property type="entry name" value="Acyl_transferase_dom"/>
</dbReference>
<feature type="region of interest" description="Disordered" evidence="10">
    <location>
        <begin position="3217"/>
        <end position="3255"/>
    </location>
</feature>
<dbReference type="Gene3D" id="3.40.366.10">
    <property type="entry name" value="Malonyl-Coenzyme A Acyl Carrier Protein, domain 2"/>
    <property type="match status" value="3"/>
</dbReference>
<dbReference type="SUPFAM" id="SSF53901">
    <property type="entry name" value="Thiolase-like"/>
    <property type="match status" value="3"/>
</dbReference>
<keyword evidence="5" id="KW-0808">Transferase</keyword>
<protein>
    <submittedName>
        <fullName evidence="14">Short-chain dehydrogenase/reductase SDR</fullName>
    </submittedName>
</protein>
<dbReference type="Gene3D" id="3.10.129.110">
    <property type="entry name" value="Polyketide synthase dehydratase"/>
    <property type="match status" value="3"/>
</dbReference>
<dbReference type="SUPFAM" id="SSF52151">
    <property type="entry name" value="FabD/lysophospholipase-like"/>
    <property type="match status" value="3"/>
</dbReference>
<feature type="region of interest" description="N-terminal hotdog fold" evidence="9">
    <location>
        <begin position="2711"/>
        <end position="2834"/>
    </location>
</feature>
<dbReference type="SUPFAM" id="SSF53474">
    <property type="entry name" value="alpha/beta-Hydrolases"/>
    <property type="match status" value="1"/>
</dbReference>
<dbReference type="InterPro" id="IPR020806">
    <property type="entry name" value="PKS_PP-bd"/>
</dbReference>
<dbReference type="Pfam" id="PF02801">
    <property type="entry name" value="Ketoacyl-synt_C"/>
    <property type="match status" value="3"/>
</dbReference>
<dbReference type="Pfam" id="PF08990">
    <property type="entry name" value="Docking"/>
    <property type="match status" value="1"/>
</dbReference>
<dbReference type="SMART" id="SM00825">
    <property type="entry name" value="PKS_KS"/>
    <property type="match status" value="3"/>
</dbReference>
<feature type="region of interest" description="C-terminal hotdog fold" evidence="9">
    <location>
        <begin position="4696"/>
        <end position="4849"/>
    </location>
</feature>
<organism evidence="14 15">
    <name type="scientific">Streptomyces malaysiensis</name>
    <dbReference type="NCBI Taxonomy" id="92644"/>
    <lineage>
        <taxon>Bacteria</taxon>
        <taxon>Bacillati</taxon>
        <taxon>Actinomycetota</taxon>
        <taxon>Actinomycetes</taxon>
        <taxon>Kitasatosporales</taxon>
        <taxon>Streptomycetaceae</taxon>
        <taxon>Streptomyces</taxon>
        <taxon>Streptomyces violaceusniger group</taxon>
    </lineage>
</organism>
<dbReference type="InterPro" id="IPR014030">
    <property type="entry name" value="Ketoacyl_synth_N"/>
</dbReference>
<dbReference type="InterPro" id="IPR055123">
    <property type="entry name" value="SpnB-like_Rossmann"/>
</dbReference>
<feature type="region of interest" description="Disordered" evidence="10">
    <location>
        <begin position="5300"/>
        <end position="5322"/>
    </location>
</feature>
<feature type="domain" description="Carrier" evidence="11">
    <location>
        <begin position="5391"/>
        <end position="5466"/>
    </location>
</feature>
<keyword evidence="4" id="KW-0597">Phosphoprotein</keyword>
<feature type="active site" description="Proton acceptor; for dehydratase activity" evidence="9">
    <location>
        <position position="971"/>
    </location>
</feature>
<feature type="domain" description="Carrier" evidence="11">
    <location>
        <begin position="1719"/>
        <end position="1794"/>
    </location>
</feature>
<proteinExistence type="predicted"/>
<dbReference type="InterPro" id="IPR036291">
    <property type="entry name" value="NAD(P)-bd_dom_sf"/>
</dbReference>
<feature type="domain" description="PKS/mFAS DH" evidence="13">
    <location>
        <begin position="2711"/>
        <end position="2996"/>
    </location>
</feature>
<evidence type="ECO:0000256" key="6">
    <source>
        <dbReference type="ARBA" id="ARBA00023194"/>
    </source>
</evidence>
<dbReference type="SMART" id="SM00824">
    <property type="entry name" value="PKS_TE"/>
    <property type="match status" value="1"/>
</dbReference>
<dbReference type="CDD" id="cd08956">
    <property type="entry name" value="KR_3_FAS_SDR_x"/>
    <property type="match status" value="3"/>
</dbReference>
<dbReference type="Gene3D" id="3.40.50.1820">
    <property type="entry name" value="alpha/beta hydrolase"/>
    <property type="match status" value="1"/>
</dbReference>
<keyword evidence="7" id="KW-0511">Multifunctional enzyme</keyword>
<dbReference type="InterPro" id="IPR016039">
    <property type="entry name" value="Thiolase-like"/>
</dbReference>
<feature type="region of interest" description="N-terminal hotdog fold" evidence="9">
    <location>
        <begin position="939"/>
        <end position="1063"/>
    </location>
</feature>
<dbReference type="InterPro" id="IPR020807">
    <property type="entry name" value="PKS_DH"/>
</dbReference>
<feature type="active site" description="Proton acceptor; for dehydratase activity" evidence="9">
    <location>
        <position position="4587"/>
    </location>
</feature>
<dbReference type="SUPFAM" id="SSF55048">
    <property type="entry name" value="Probable ACP-binding domain of malonyl-CoA ACP transacylase"/>
    <property type="match status" value="3"/>
</dbReference>
<dbReference type="InterPro" id="IPR042104">
    <property type="entry name" value="PKS_dehydratase_sf"/>
</dbReference>
<feature type="active site" description="Proton donor; for dehydratase activity" evidence="9">
    <location>
        <position position="4757"/>
    </location>
</feature>
<dbReference type="Pfam" id="PF14765">
    <property type="entry name" value="PS-DH"/>
    <property type="match status" value="3"/>
</dbReference>
<dbReference type="SMART" id="SM00823">
    <property type="entry name" value="PKS_PP"/>
    <property type="match status" value="3"/>
</dbReference>
<feature type="domain" description="PKS/mFAS DH" evidence="13">
    <location>
        <begin position="939"/>
        <end position="1218"/>
    </location>
</feature>
<dbReference type="FunFam" id="3.40.47.10:FF:000019">
    <property type="entry name" value="Polyketide synthase type I"/>
    <property type="match status" value="3"/>
</dbReference>
<dbReference type="SMART" id="SM00822">
    <property type="entry name" value="PKS_KR"/>
    <property type="match status" value="3"/>
</dbReference>
<feature type="region of interest" description="N-terminal hotdog fold" evidence="9">
    <location>
        <begin position="4555"/>
        <end position="4676"/>
    </location>
</feature>
<dbReference type="InterPro" id="IPR050091">
    <property type="entry name" value="PKS_NRPS_Biosynth_Enz"/>
</dbReference>
<dbReference type="SMART" id="SM00827">
    <property type="entry name" value="PKS_AT"/>
    <property type="match status" value="3"/>
</dbReference>
<dbReference type="Proteomes" id="UP000536624">
    <property type="component" value="Unassembled WGS sequence"/>
</dbReference>
<dbReference type="InterPro" id="IPR009081">
    <property type="entry name" value="PP-bd_ACP"/>
</dbReference>
<dbReference type="Gene3D" id="3.40.50.720">
    <property type="entry name" value="NAD(P)-binding Rossmann-like Domain"/>
    <property type="match status" value="3"/>
</dbReference>
<evidence type="ECO:0000259" key="13">
    <source>
        <dbReference type="PROSITE" id="PS52019"/>
    </source>
</evidence>
<evidence type="ECO:0000256" key="10">
    <source>
        <dbReference type="SAM" id="MobiDB-lite"/>
    </source>
</evidence>
<dbReference type="InterPro" id="IPR015083">
    <property type="entry name" value="NorB/c/GfsB-D-like_docking"/>
</dbReference>
<sequence>MSNEDKLRDYLKRVIAELHQTRQRLEEAESADHEPIAIVAMSCRYPGGLRSPEELWRSVAAGEDAISGFPQDRGWDVEGLYDPDPGAVGKSYAREGGFLLGAGEFDPAFFGMSPREALATDPQQRLLLETAWEAFERAGIDPESLRGSKTGVFTGVMYHDYGTGLTSLPAGVEGYLGNGTAGSIASGRVAYTLGLEGPAVTVDTACSSSLVALHWAGQALRRQECTLALAGGVTVMSTPGTFVEFSRQRGLAPDGRCKAFAAAADGTGWGEGVGMLLLERLSDARRNGHPVLAVVRGSAINQDGASNGLTAPNGPSQQRVIRQALADAKLSAKQVDAVEAHGTGTTLGDPIEAQALLSAYGQDRPEDRPLWLGSIKSNIGHTQAAAGVAGIIKMVQAMRHGLLPRTLHVDEPSPHVDWSAGAVRLLTEATPWPEGDEPRRAGVSSFGISGTNAHIILEQEPAADQDAEAPESAGQSPSGIVPWLVSAKSESALRTQAERLLAHLDSRPEIVPSDIGLSLATTRTAFERRAVLLGSDRASLTEGLSALAEGSGAPGLTQGVVAGADGRVVLVFPGQGWQWVGMAAGLLESSAVFAERVGECAVALAPFVEWSLVDVLRGGEGVTEALERVDVVQPVLWAVMVSLAEVWRSYGVEPAAVIGHSQGEIAAACVAGALSLEDAARVVALRSKALRALSGRGGMVSVSLPVGEVRERLVRWGERLSVAAVNGPSAVVVSGDADGLEELLALCEAEEIRARRVPVDYASHCAHVEAIEGELLRELGGIGPRPSSVPFYSTVTGGVLDTAGLDAGYWYRNLRQTVRFDETVRALLADGFQVFVEASAHPVLTMGVEQTAEEHGSRVTAVGSLRRDEGGLDRFLTSLAEAYVGGAAVDWAGMFTGTGARRVELPTYAFQRERYWLESVAGGVGEGAAAGLGLGSADHPLLGAVVGLAGVDGVLLTGRLSLVSHGWLADHVVWGVVVVPGAALVELVLRAGDGVGCGWLEELTLEVPLVVPERGGVQVQLSVGAPDGVGRRVVGVFSRLEGAEEEPWVRNATGVLSVEGPGVVEGLGVWPPVGGVAVDVGGVYERLAGVGLEYGPVFRGVRAAWRRGDEVFAEVALAEEQCAEAGRFGLHPALLDAALHTAALGGDDSEQDSSRPGPGLPFVWSGVSLYATGADTLRVRLAPAGPEAVSLLVADTTGAPVASVASLVTRTVSPEQLRAARNVTHDALFHTTWRAVPTQVEAPATTGQWALLGTGSPYVADVGQGGPASPAAYPELSDLIQAMNDGIVAPDTVLVSFTADSGACVGDPAEAREMAHRALCVVQEWLAEGRFAGSRLVVVTRGAVAAVSGEGVLDVAAAAVWGLVRSAQAEHPDRFVLVDVDDGTSVSAGVLRAVLECGEPQVAVRSGSVLAPRLARAVAPVEGVESGLVWDSEGTVLLTGATGTLGGLVARHLVAECGVRHLVLVSRRGREAVGAVELEAELAGLGASVAVVACDVADREALAGVLAGIPVDRPLRGVVHAAGVLDDGVIETLTPERLDTVLRPKVDGAFHLHELTRDLDLAAFVVFSSAAGTFGGAGQGNYAAANAYVDALVTHRHALGLPAVSLAWGFWAERSGMTGHLDDEDVRRMRRGGIAPLTSEEGLALFDVSGTMTQPVLLPMRLDLLALRAQAASGTAVPALLRDLLSVSARRTVVPSGDGAGESELWRRLAPLSAGEQDEVLLNLVCTHVAEVLGHAGAESIEVGRAFKELGFDSLTAVELRNRLNTATGLRLPATLVFDYPTPVVIARHLRTELAEAYQGASTSVSPSGGAGTGTLATHDEPIAIVAMSCRFPGGVGTPEQLWQLLERGTDAISDFPEDRGWDVEGLYDPDPEAVGKSYAREGGFLYDAGDFDPAFFGISPREALAMDPQQRLLLETSWEALERAGIDPATLRGSQTGVFAGVMHHDYGLLQGPGGGPGAPSAGSIVSGRISYTFGFEGPAVTVDTACSSSLVALHLATQALRRGECSLALAGGVTVMSTPGLFVEFSYQRGLSADGRCRAFAGAADGTGFSEGAGVLLLERLSDALRSGHRVLAVVRGSAVNQDGASNGLSAPNGPSQQRVIRAALESARLSAAEVDAVEAHGTGTKLGDPIEAQALLATYGQERAAEGWPLWLGAVKSNIGHTQAAAGVAGVMKMVLAMRYGVLPRTLHVDEPSPHVDWSAGAVELLTDAVEWPETGRPRRAGVSSFGISGTNAHIILEQAPVELPDTESPAERGTFGPSVVPWVVSARSEAALRAQAGRLASFMGERPELPTVDVALSLATTRTTFERRAVVLASDRAGFVDGLEALSIGDPAPGVVEGAVVSGKLAVLFSGQGSQRVGMGLELYEAFPVFADAFDEVCGRFDGLLERSLREVIRGDAGVLDETAFTQCGLFAVEVALFRLVESWGVRPDFVAGHSIGELVAAYVAGVLSLDDACVLVAARGRLMQALPSGGVMVSVQAAEADVLPLLAGREAGVSVAAVNGPRSTVISGAEAAVSEVAGLLEAEGVKTKRLRVSHAFHSPLMEPMLAEFRQVAEGLSYAPPRIPVVSNVTGQLADVEALCSAEYWVRHVRETVRFADGVRSLVDQGVTTHLELGPDGVLSGMGQECAPDAVFAPALRTGRDEAASLLEALARIHVQGRSVDWAALLAPARPRPVELPTYAFQRERYWLEPAAAMADVASAGLGSAEHPLLGAAVTLPDSDGCLFTGRLSARTHAWLADHEVLGAVMLPGTAFVELALHAGDRVGCARLEELTLEAPLILPEHGGVQVRVTVSDADDSGRRALTVHSREDGGEGPWLRHATGSVIPEPAVSAHAAVPDSVWPPKNAEPVALEGHYERLAETGLRYGPVFRGLRGVWRRGTEVFAEVAPPDETEQEPRRFGLHPALLDAALHAVGAAAVTGTSEATDAPEEIRLPFSWSGVSVYAAGAATLRVRLSPTGTDAMALSMEVRDGTGALVATVDSLATRPVSPEQINAARGAVHQSLFRLDWSVLPGAEAQVNGAAAEVATLGGADWHDMAALREAIGAEGSVAPAVVCVVPSVPTVEGGQPTGSDEIRGVIHRALGLVQGWLADERFAGSRLVIATHGAVTVEDGEERQNDRIAVDLAGAAVWGLIRTAQTEHPGRFVLVDLDADLDVDLDVYLDVDLDGREQESGESGRRPLTSETLSLLSAAVASGEPQVAVRDGRLLAPRLGRVRTAGSTSPAGSAPTAGSIPTTGTTPTTSPAPTTPTTGTAMASAVWDADGTVLVTGATGTLGGLVARHLVAERGVRHLLLVSRRGVDAPGARELEAELVAAGASVGWAACDVADRDALAAVVKGVPETHPLRGVVHTAGVLDDGVIASLTPERMDAVLRPKMDAAIALHELTEAMDLSAFVVFSSAAGTFGTAGQANYAAANALLDALIRRRRASGLPGLSLAWGLWDERGGMAGGLAEADLRRMGRAGVDGLSPEEGLALFDAGCAGELPVVVPMRLDPAKARGTDGEVPYIMRELVRPIVRRAAADGAGAAGDLRERLAMASSQDGERLVLDLVRRCVATVLGHGGAAAVEPGRAFKDFGFDSLTAVELRNRLGTATGLRLTATLVFDYPTPTALAHHLHQELTGEDGGVRTAQPTLPTGKADTGHDLTTDRDLVAIVGMACRFPGGARSPEELWRLLAAGDDAISGFPANRGWDVAGLYDPDPEADGKSYAREGGFLHTAGEFDPAFFGISPREALAMDPQQRLLLETSWEAFERAGIDATTLRGSATGVFAGLMYHDYGSQLRSVPEGAEGYLATGGSGSIASGRVAYTFGLEGPAVTIDTACSSSLVALHLAAQALRQGECSLALAGGVAVMSTPATFVEFSRQRGLAPDGRCKAFAAAADGTGWGEGVGMLLLERLSDARRNGHRILAVVRGSAVNQDGASNGLTAPNGPSQQRVIRAALANARLSAAEVDAVEAHGTGTTLGDPIEAQALLATYGREHTDDQPLWLGSIKSNIGHTQAAAGVAGIMKMVLAMRHGLLPQTLGVDAPSAHIDWTAGAVELLTEARPWPETGRPRRAGVSSFGLSGTNAHIILEQAPVAGADDETPEGDARLALAVVPWVLSAKSDAGVRGQAARLLALMAADTGPATADIGLSLVTTRAAFDRRAVVLGADRTALVKGLTALAEGREATGVVRGAVVGSDARVAFVFPGQGSQWVEMAAGLLESSPAFGERIGECAAALAPFVDWSLGDVLRGGEGAAEALERVDVVQPALFAVMVSLAELWRSYGVEPAAVIGHSQGEIAAACVAGALSLEDAARVVALRSKALRALSGRGGMVSVSLPVEEVRERLVRWGERLSVAAVNGPSAVVVSGDADALDELLAVCEGEGVRARRVPVDYASHCAHVEEIEEELLRELADIAPRASSVPFYSTVTAGVLDTQELDAGYWYRNLRQTVRFDETVRALLTDGFQVFIEASAHPVLTMGVEQTAEDHGTRVTAVGSLRRDEGGLERFLTSLAEAYVGGAPVDWAGMFAGTGAERVDLPTYAFQRTHFWLESEAVEVPGDVSSVGLDSAGHPLLGAAVPLPDSDGFLLTGRLSLRTHPWLADHAVADVTLLPGTAFVELLMRAGDAVGCDRVDELTLGAPLVLPEQGTVRLQVAVGGPDETGRRSVGVYAQTEDGPWTQHATGVLGSGGTSADRATEPEPEPESEAWPPAGAEAVDVAGLYERFARTGLGYGPSFQGLRAVWRKGDEVFAEVRLTEETGQDAGRFGLHPALLDAALHAMAFGGFVRLPKPDGNAGRDEGSGTGRVRLPFVWSGVALHATGASALRVRLSPAGPDAVSLTALDESGRPVASVDSLVTRAVARDQLGAAHGAFHESLFRVEWTAPAMASPSSGAPGRWAVLAEGDTGLSAALKSAGTAGALAETYADLSALGEAIEAGRTAPDLVFVSLSSPVVLAPSAETVRVAAHRALALVQSWLADGRFGRSRLVLVTRGAVGVRAGESLADPACASVWGLVRSAQSENPDRFLLLDLDDQEASFAALPQALSGDEPQMAVRGGGVLVPRLARVPAAAPTSAGGRDGGATATPLWDPEGTVLITGATGVLGSLVARHLVAEHGVRHLLLTSRRGREATGAAELVDELTASGASVSLAACDTADRAALARLLATVPAEHPLTGVVHAAGVLDDGVIGSLTPERVDTVLRPKADAAVNLHELTEHLPLSAFVLFSSAAGVFGGSGQANYAAANAFLDALARRRGARGLPAVSLAWGLWAERSAMTGHMDDSDVERLNRAGVAALSSEEGLALFDVATARAWHAWAGGPGAGEGTDVSGSGHPRTATDTDPLLVPMRLDIAALRVQAASLGVPHLLRGLVRVPARRTAHNAASGSATGDGGVEPIGQRLNGLSGREQTQVLTELVRTHAATVLGHDSPDLVEDGHAFLELGITSLTAVEIRNRLNLATGLNLPATLLFDHGTPAALATYLRAQLVPGAPESAPRDGAPAIGAAQPVSAPAAGAARAAGTGSTIEELYRQACADEQYVAGTQLLMAAARLRPSFQTAAEVTTAPKLVRLSKGATAPGLVCFPSLVAISGPREYARFAAGFRGRRDVSVLPEPGFGKGELLPASVDAVVEMQAEAALRCAGEKPFVLVGRSSGGWIAQAVAGWLEARGSAPSAVVLLDTYLPRSEALPWIQTNLSGKMFDREKMFGVVDEGRLTAMGGYLRLFSDWAPTPIDAPILTVKAEESFPGSGEGADEESAWGAALTRIDVPGDHFTMMEDFAGVAAETVLKWLAENV</sequence>
<evidence type="ECO:0000256" key="9">
    <source>
        <dbReference type="PROSITE-ProRule" id="PRU01363"/>
    </source>
</evidence>
<dbReference type="PANTHER" id="PTHR43775:SF51">
    <property type="entry name" value="INACTIVE PHENOLPHTHIOCEROL SYNTHESIS POLYKETIDE SYNTHASE TYPE I PKS1-RELATED"/>
    <property type="match status" value="1"/>
</dbReference>
<dbReference type="InterPro" id="IPR018201">
    <property type="entry name" value="Ketoacyl_synth_AS"/>
</dbReference>
<evidence type="ECO:0000259" key="12">
    <source>
        <dbReference type="PROSITE" id="PS52004"/>
    </source>
</evidence>
<reference evidence="14 15" key="1">
    <citation type="submission" date="2020-02" db="EMBL/GenBank/DDBJ databases">
        <title>Streptomyces malaysiensis DSM14702 (JHCC583434, PFL_A843) Genome sequencing and assembly.</title>
        <authorList>
            <person name="Samborskyy M."/>
        </authorList>
    </citation>
    <scope>NUCLEOTIDE SEQUENCE [LARGE SCALE GENOMIC DNA]</scope>
    <source>
        <strain evidence="14 15">DSM 14702</strain>
    </source>
</reference>
<dbReference type="InterPro" id="IPR016035">
    <property type="entry name" value="Acyl_Trfase/lysoPLipase"/>
</dbReference>
<feature type="region of interest" description="C-terminal hotdog fold" evidence="9">
    <location>
        <begin position="2849"/>
        <end position="2996"/>
    </location>
</feature>
<dbReference type="SUPFAM" id="SSF51735">
    <property type="entry name" value="NAD(P)-binding Rossmann-fold domains"/>
    <property type="match status" value="6"/>
</dbReference>
<comment type="cofactor">
    <cofactor evidence="1">
        <name>pantetheine 4'-phosphate</name>
        <dbReference type="ChEBI" id="CHEBI:47942"/>
    </cofactor>
</comment>
<dbReference type="EMBL" id="JAALLH010000001">
    <property type="protein sequence ID" value="NIY63046.1"/>
    <property type="molecule type" value="Genomic_DNA"/>
</dbReference>
<dbReference type="GO" id="GO:0004312">
    <property type="term" value="F:fatty acid synthase activity"/>
    <property type="evidence" value="ECO:0007669"/>
    <property type="project" value="TreeGrafter"/>
</dbReference>
<dbReference type="PANTHER" id="PTHR43775">
    <property type="entry name" value="FATTY ACID SYNTHASE"/>
    <property type="match status" value="1"/>
</dbReference>
<feature type="domain" description="Ketosynthase family 3 (KS3)" evidence="12">
    <location>
        <begin position="3650"/>
        <end position="4076"/>
    </location>
</feature>
<feature type="active site" description="Proton donor; for dehydratase activity" evidence="9">
    <location>
        <position position="1136"/>
    </location>
</feature>
<dbReference type="SUPFAM" id="SSF47336">
    <property type="entry name" value="ACP-like"/>
    <property type="match status" value="3"/>
</dbReference>
<dbReference type="InterPro" id="IPR049552">
    <property type="entry name" value="PKS_DH_N"/>
</dbReference>
<dbReference type="InterPro" id="IPR036299">
    <property type="entry name" value="Polyketide_synth_docking_sf"/>
</dbReference>
<dbReference type="PROSITE" id="PS50075">
    <property type="entry name" value="CARRIER"/>
    <property type="match status" value="3"/>
</dbReference>
<dbReference type="InterPro" id="IPR014031">
    <property type="entry name" value="Ketoacyl_synth_C"/>
</dbReference>
<evidence type="ECO:0000256" key="8">
    <source>
        <dbReference type="ARBA" id="ARBA00023315"/>
    </source>
</evidence>
<dbReference type="CDD" id="cd00833">
    <property type="entry name" value="PKS"/>
    <property type="match status" value="3"/>
</dbReference>
<dbReference type="InterPro" id="IPR001031">
    <property type="entry name" value="Thioesterase"/>
</dbReference>
<dbReference type="SMART" id="SM01294">
    <property type="entry name" value="PKS_PP_betabranch"/>
    <property type="match status" value="3"/>
</dbReference>
<evidence type="ECO:0000313" key="15">
    <source>
        <dbReference type="Proteomes" id="UP000536624"/>
    </source>
</evidence>
<dbReference type="InterPro" id="IPR006162">
    <property type="entry name" value="Ppantetheine_attach_site"/>
</dbReference>
<feature type="domain" description="PKS/mFAS DH" evidence="13">
    <location>
        <begin position="4555"/>
        <end position="4849"/>
    </location>
</feature>
<gene>
    <name evidence="14" type="ORF">SMALB_0972</name>
</gene>
<dbReference type="InterPro" id="IPR016036">
    <property type="entry name" value="Malonyl_transacylase_ACP-bd"/>
</dbReference>
<evidence type="ECO:0000256" key="4">
    <source>
        <dbReference type="ARBA" id="ARBA00022553"/>
    </source>
</evidence>
<dbReference type="Pfam" id="PF00975">
    <property type="entry name" value="Thioesterase"/>
    <property type="match status" value="1"/>
</dbReference>
<dbReference type="Gene3D" id="1.10.1200.10">
    <property type="entry name" value="ACP-like"/>
    <property type="match status" value="3"/>
</dbReference>
<dbReference type="InterPro" id="IPR032821">
    <property type="entry name" value="PKS_assoc"/>
</dbReference>
<dbReference type="Pfam" id="PF08659">
    <property type="entry name" value="KR"/>
    <property type="match status" value="3"/>
</dbReference>
<evidence type="ECO:0000256" key="1">
    <source>
        <dbReference type="ARBA" id="ARBA00001957"/>
    </source>
</evidence>
<dbReference type="InterPro" id="IPR001227">
    <property type="entry name" value="Ac_transferase_dom_sf"/>
</dbReference>
<dbReference type="Pfam" id="PF00109">
    <property type="entry name" value="ketoacyl-synt"/>
    <property type="match status" value="3"/>
</dbReference>
<dbReference type="Gene3D" id="3.30.70.3290">
    <property type="match status" value="3"/>
</dbReference>
<dbReference type="FunFam" id="1.10.1200.10:FF:000007">
    <property type="entry name" value="Probable polyketide synthase pks17"/>
    <property type="match status" value="3"/>
</dbReference>
<keyword evidence="8" id="KW-0012">Acyltransferase</keyword>
<dbReference type="GO" id="GO:0031177">
    <property type="term" value="F:phosphopantetheine binding"/>
    <property type="evidence" value="ECO:0007669"/>
    <property type="project" value="InterPro"/>
</dbReference>
<dbReference type="Pfam" id="PF22953">
    <property type="entry name" value="SpnB_Rossmann"/>
    <property type="match status" value="3"/>
</dbReference>
<dbReference type="InterPro" id="IPR049900">
    <property type="entry name" value="PKS_mFAS_DH"/>
</dbReference>
<dbReference type="InterPro" id="IPR020802">
    <property type="entry name" value="TesA-like"/>
</dbReference>
<dbReference type="FunFam" id="3.40.366.10:FF:000002">
    <property type="entry name" value="Probable polyketide synthase 2"/>
    <property type="match status" value="3"/>
</dbReference>
<evidence type="ECO:0000256" key="7">
    <source>
        <dbReference type="ARBA" id="ARBA00023268"/>
    </source>
</evidence>
<dbReference type="Pfam" id="PF00698">
    <property type="entry name" value="Acyl_transf_1"/>
    <property type="match status" value="3"/>
</dbReference>
<dbReference type="PROSITE" id="PS00606">
    <property type="entry name" value="KS3_1"/>
    <property type="match status" value="3"/>
</dbReference>
<dbReference type="PROSITE" id="PS52004">
    <property type="entry name" value="KS3_2"/>
    <property type="match status" value="3"/>
</dbReference>
<feature type="region of interest" description="Disordered" evidence="10">
    <location>
        <begin position="4661"/>
        <end position="4692"/>
    </location>
</feature>
<comment type="pathway">
    <text evidence="2">Antibiotic biosynthesis.</text>
</comment>
<dbReference type="SMART" id="SM00826">
    <property type="entry name" value="PKS_DH"/>
    <property type="match status" value="3"/>
</dbReference>
<evidence type="ECO:0000256" key="2">
    <source>
        <dbReference type="ARBA" id="ARBA00004792"/>
    </source>
</evidence>
<evidence type="ECO:0000259" key="11">
    <source>
        <dbReference type="PROSITE" id="PS50075"/>
    </source>
</evidence>
<evidence type="ECO:0000313" key="14">
    <source>
        <dbReference type="EMBL" id="NIY63046.1"/>
    </source>
</evidence>
<dbReference type="GO" id="GO:0033068">
    <property type="term" value="P:macrolide biosynthetic process"/>
    <property type="evidence" value="ECO:0007669"/>
    <property type="project" value="UniProtKB-ARBA"/>
</dbReference>
<dbReference type="Gene3D" id="3.40.47.10">
    <property type="match status" value="3"/>
</dbReference>
<dbReference type="Pfam" id="PF00550">
    <property type="entry name" value="PP-binding"/>
    <property type="match status" value="3"/>
</dbReference>
<dbReference type="InterPro" id="IPR020841">
    <property type="entry name" value="PKS_Beta-ketoAc_synthase_dom"/>
</dbReference>
<dbReference type="PROSITE" id="PS52019">
    <property type="entry name" value="PKS_MFAS_DH"/>
    <property type="match status" value="3"/>
</dbReference>
<comment type="caution">
    <text evidence="14">The sequence shown here is derived from an EMBL/GenBank/DDBJ whole genome shotgun (WGS) entry which is preliminary data.</text>
</comment>
<keyword evidence="3" id="KW-0596">Phosphopantetheine</keyword>
<feature type="domain" description="Ketosynthase family 3 (KS3)" evidence="12">
    <location>
        <begin position="33"/>
        <end position="459"/>
    </location>
</feature>
<dbReference type="Pfam" id="PF16197">
    <property type="entry name" value="KAsynt_C_assoc"/>
    <property type="match status" value="3"/>
</dbReference>
<dbReference type="InterPro" id="IPR029058">
    <property type="entry name" value="AB_hydrolase_fold"/>
</dbReference>
<feature type="domain" description="Ketosynthase family 3 (KS3)" evidence="12">
    <location>
        <begin position="1820"/>
        <end position="2242"/>
    </location>
</feature>
<evidence type="ECO:0000256" key="5">
    <source>
        <dbReference type="ARBA" id="ARBA00022679"/>
    </source>
</evidence>
<feature type="domain" description="Carrier" evidence="11">
    <location>
        <begin position="3546"/>
        <end position="3621"/>
    </location>
</feature>
<dbReference type="GO" id="GO:0004315">
    <property type="term" value="F:3-oxoacyl-[acyl-carrier-protein] synthase activity"/>
    <property type="evidence" value="ECO:0007669"/>
    <property type="project" value="InterPro"/>
</dbReference>
<dbReference type="InterPro" id="IPR049551">
    <property type="entry name" value="PKS_DH_C"/>
</dbReference>
<accession>A0A7X5WXZ3</accession>
<dbReference type="Pfam" id="PF21089">
    <property type="entry name" value="PKS_DH_N"/>
    <property type="match status" value="3"/>
</dbReference>
<dbReference type="InterPro" id="IPR057326">
    <property type="entry name" value="KR_dom"/>
</dbReference>
<evidence type="ECO:0000256" key="3">
    <source>
        <dbReference type="ARBA" id="ARBA00022450"/>
    </source>
</evidence>
<feature type="region of interest" description="C-terminal hotdog fold" evidence="9">
    <location>
        <begin position="1075"/>
        <end position="1218"/>
    </location>
</feature>
<dbReference type="InterPro" id="IPR013968">
    <property type="entry name" value="PKS_KR"/>
</dbReference>
<feature type="active site" description="Proton donor; for dehydratase activity" evidence="9">
    <location>
        <position position="2910"/>
    </location>
</feature>